<dbReference type="PANTHER" id="PTHR33498:SF1">
    <property type="entry name" value="TRANSPOSASE FOR INSERTION SEQUENCE ELEMENT IS1557"/>
    <property type="match status" value="1"/>
</dbReference>
<dbReference type="PANTHER" id="PTHR33498">
    <property type="entry name" value="TRANSPOSASE FOR INSERTION SEQUENCE ELEMENT IS1557"/>
    <property type="match status" value="1"/>
</dbReference>
<feature type="domain" description="Transposase IS204/IS1001/IS1096/IS1165 DDE" evidence="1">
    <location>
        <begin position="156"/>
        <end position="390"/>
    </location>
</feature>
<organism evidence="3 4">
    <name type="scientific">Methanospirillum stamsii</name>
    <dbReference type="NCBI Taxonomy" id="1277351"/>
    <lineage>
        <taxon>Archaea</taxon>
        <taxon>Methanobacteriati</taxon>
        <taxon>Methanobacteriota</taxon>
        <taxon>Stenosarchaea group</taxon>
        <taxon>Methanomicrobia</taxon>
        <taxon>Methanomicrobiales</taxon>
        <taxon>Methanospirillaceae</taxon>
        <taxon>Methanospirillum</taxon>
    </lineage>
</organism>
<name>A0A2V2N916_9EURY</name>
<dbReference type="EMBL" id="QGMZ01000030">
    <property type="protein sequence ID" value="PWR71773.1"/>
    <property type="molecule type" value="Genomic_DNA"/>
</dbReference>
<protein>
    <submittedName>
        <fullName evidence="3">ISL3 family transposase</fullName>
    </submittedName>
</protein>
<dbReference type="OrthoDB" id="141013at2157"/>
<dbReference type="Pfam" id="PF01610">
    <property type="entry name" value="DDE_Tnp_ISL3"/>
    <property type="match status" value="1"/>
</dbReference>
<evidence type="ECO:0000259" key="2">
    <source>
        <dbReference type="Pfam" id="PF13542"/>
    </source>
</evidence>
<comment type="caution">
    <text evidence="3">The sequence shown here is derived from an EMBL/GenBank/DDBJ whole genome shotgun (WGS) entry which is preliminary data.</text>
</comment>
<evidence type="ECO:0000313" key="3">
    <source>
        <dbReference type="EMBL" id="PWR71773.1"/>
    </source>
</evidence>
<gene>
    <name evidence="3" type="ORF">DLD82_13575</name>
</gene>
<dbReference type="NCBIfam" id="NF033550">
    <property type="entry name" value="transpos_ISL3"/>
    <property type="match status" value="1"/>
</dbReference>
<proteinExistence type="predicted"/>
<dbReference type="GeneID" id="97610979"/>
<dbReference type="InterPro" id="IPR002560">
    <property type="entry name" value="Transposase_DDE"/>
</dbReference>
<evidence type="ECO:0000259" key="1">
    <source>
        <dbReference type="Pfam" id="PF01610"/>
    </source>
</evidence>
<dbReference type="RefSeq" id="WP_109941669.1">
    <property type="nucleotide sequence ID" value="NZ_CP176366.1"/>
</dbReference>
<dbReference type="InterPro" id="IPR032877">
    <property type="entry name" value="Transposase_HTH"/>
</dbReference>
<reference evidence="3 4" key="1">
    <citation type="submission" date="2018-05" db="EMBL/GenBank/DDBJ databases">
        <title>Draft genome of Methanospirillum stamsii Pt1.</title>
        <authorList>
            <person name="Dueholm M.S."/>
            <person name="Nielsen P.H."/>
            <person name="Bakmann L.F."/>
            <person name="Otzen D.E."/>
        </authorList>
    </citation>
    <scope>NUCLEOTIDE SEQUENCE [LARGE SCALE GENOMIC DNA]</scope>
    <source>
        <strain evidence="3 4">Pt1</strain>
    </source>
</reference>
<dbReference type="Pfam" id="PF13542">
    <property type="entry name" value="HTH_Tnp_ISL3"/>
    <property type="match status" value="1"/>
</dbReference>
<accession>A0A2V2N916</accession>
<dbReference type="AlphaFoldDB" id="A0A2V2N916"/>
<feature type="domain" description="Transposase IS204/IS1001/IS1096/IS1165 helix-turn-helix" evidence="2">
    <location>
        <begin position="92"/>
        <end position="141"/>
    </location>
</feature>
<dbReference type="InterPro" id="IPR047951">
    <property type="entry name" value="Transpos_ISL3"/>
</dbReference>
<keyword evidence="4" id="KW-1185">Reference proteome</keyword>
<dbReference type="Proteomes" id="UP000245934">
    <property type="component" value="Unassembled WGS sequence"/>
</dbReference>
<sequence length="403" mass="46397">MDTELFEAALNVQSPWHITKITFSKEIRQLDIWIDFHPGSTFDCPKCTSSGCKGYDTEEKIWRHLNFFQYRCDLHCRTPRISCPNCGVVLVNVPWARQRSGFSLLMESLIVIMSFDMPISKIAELISEDDGKIWRVVEHYVNNARKEEDYSNVKIIGVDETSSRKGHNYVTVVVDLESSKVIFATEGKDHTTLERFSADLTEHNGDPHIITDICSDLSKAFIKGIQENFPNAIHSYDRFHVMKLVGEALDQVRRSEQKTQPILRNSRILWLKNRVNLSLNEETRFAPLSEMNLKTARAYRMKEALKKVWGCPDIETANILFNDWYFWATHSRLEPFIKLARSLKKHKTGILNNVLNGISNGIVEAINGKIQMLKRGARGYRNPNNFITMIFLRCGKLSLNLPT</sequence>
<evidence type="ECO:0000313" key="4">
    <source>
        <dbReference type="Proteomes" id="UP000245934"/>
    </source>
</evidence>